<dbReference type="PIRSF" id="PIRSF500134">
    <property type="entry name" value="UDPglc_DH_bac"/>
    <property type="match status" value="1"/>
</dbReference>
<comment type="similarity">
    <text evidence="2 7">Belongs to the UDP-glucose/GDP-mannose dehydrogenase family.</text>
</comment>
<evidence type="ECO:0000256" key="1">
    <source>
        <dbReference type="ARBA" id="ARBA00004701"/>
    </source>
</evidence>
<dbReference type="Gene3D" id="3.40.50.720">
    <property type="entry name" value="NAD(P)-binding Rossmann-like Domain"/>
    <property type="match status" value="2"/>
</dbReference>
<dbReference type="Pfam" id="PF00984">
    <property type="entry name" value="UDPG_MGDP_dh"/>
    <property type="match status" value="1"/>
</dbReference>
<organism evidence="9 10">
    <name type="scientific">Virgibacillus xinjiangensis</name>
    <dbReference type="NCBI Taxonomy" id="393090"/>
    <lineage>
        <taxon>Bacteria</taxon>
        <taxon>Bacillati</taxon>
        <taxon>Bacillota</taxon>
        <taxon>Bacilli</taxon>
        <taxon>Bacillales</taxon>
        <taxon>Bacillaceae</taxon>
        <taxon>Virgibacillus</taxon>
    </lineage>
</organism>
<proteinExistence type="inferred from homology"/>
<accession>A0ABV7CTK3</accession>
<dbReference type="InterPro" id="IPR014026">
    <property type="entry name" value="UDP-Glc/GDP-Man_DH_dimer"/>
</dbReference>
<comment type="pathway">
    <text evidence="1">Nucleotide-sugar biosynthesis; UDP-alpha-D-glucuronate biosynthesis; UDP-alpha-D-glucuronate from UDP-alpha-D-glucose: step 1/1.</text>
</comment>
<dbReference type="PANTHER" id="PTHR43750">
    <property type="entry name" value="UDP-GLUCOSE 6-DEHYDROGENASE TUAD"/>
    <property type="match status" value="1"/>
</dbReference>
<evidence type="ECO:0000256" key="3">
    <source>
        <dbReference type="ARBA" id="ARBA00012954"/>
    </source>
</evidence>
<dbReference type="SUPFAM" id="SSF51735">
    <property type="entry name" value="NAD(P)-binding Rossmann-fold domains"/>
    <property type="match status" value="1"/>
</dbReference>
<dbReference type="SUPFAM" id="SSF52413">
    <property type="entry name" value="UDP-glucose/GDP-mannose dehydrogenase C-terminal domain"/>
    <property type="match status" value="1"/>
</dbReference>
<evidence type="ECO:0000256" key="5">
    <source>
        <dbReference type="ARBA" id="ARBA00023027"/>
    </source>
</evidence>
<dbReference type="GO" id="GO:0016491">
    <property type="term" value="F:oxidoreductase activity"/>
    <property type="evidence" value="ECO:0007669"/>
    <property type="project" value="UniProtKB-KW"/>
</dbReference>
<dbReference type="InterPro" id="IPR014027">
    <property type="entry name" value="UDP-Glc/GDP-Man_DH_C"/>
</dbReference>
<dbReference type="Proteomes" id="UP001595279">
    <property type="component" value="Unassembled WGS sequence"/>
</dbReference>
<feature type="domain" description="UDP-glucose/GDP-mannose dehydrogenase C-terminal" evidence="8">
    <location>
        <begin position="313"/>
        <end position="415"/>
    </location>
</feature>
<sequence length="436" mass="47664">MDIAVIGTGYVGLVTGVCLSELGHQVTCIDIDERKVEMLENGKSPIYEDGLEELLVQNLQKGRVDFTTDYRKGLRNKQLVYLAVGTPQGDDGSADLTYIEAACRNIAENLENDTVIVTKSTVPVGTNEHIKETIEANLVHDVTINVASNPEFLRQGSAVHDTFHGDRIVIGSDDNEALVMLERVNEGFGLPIVKTDLRSAEMIKYASNAFLATKISFINEMANLSERIGANIDHVARGMGMDNRIGGSFLNAGIGYGGSCFPKDTRAIISIGKEADYDMPILENVVDANERQRVIIVEKLLTRFSSLNGKRVAVLGLAFKPNTDDMREAPSIEVTGKLIEAGAEVTAYDPVAADNAKTILPDQVRYAGSVEEALQHADIAIILTEWKEIKEFPLAGYRDRMNEAILFDGRNCFTLDEVRGSGVEYHSIGRPVVNGK</sequence>
<evidence type="ECO:0000259" key="8">
    <source>
        <dbReference type="SMART" id="SM00984"/>
    </source>
</evidence>
<dbReference type="Gene3D" id="1.20.5.100">
    <property type="entry name" value="Cytochrome c1, transmembrane anchor, C-terminal"/>
    <property type="match status" value="1"/>
</dbReference>
<dbReference type="NCBIfam" id="TIGR03026">
    <property type="entry name" value="NDP-sugDHase"/>
    <property type="match status" value="1"/>
</dbReference>
<name>A0ABV7CTK3_9BACI</name>
<reference evidence="10" key="1">
    <citation type="journal article" date="2019" name="Int. J. Syst. Evol. Microbiol.">
        <title>The Global Catalogue of Microorganisms (GCM) 10K type strain sequencing project: providing services to taxonomists for standard genome sequencing and annotation.</title>
        <authorList>
            <consortium name="The Broad Institute Genomics Platform"/>
            <consortium name="The Broad Institute Genome Sequencing Center for Infectious Disease"/>
            <person name="Wu L."/>
            <person name="Ma J."/>
        </authorList>
    </citation>
    <scope>NUCLEOTIDE SEQUENCE [LARGE SCALE GENOMIC DNA]</scope>
    <source>
        <strain evidence="10">KCTC 13128</strain>
    </source>
</reference>
<dbReference type="Pfam" id="PF03720">
    <property type="entry name" value="UDPG_MGDP_dh_C"/>
    <property type="match status" value="1"/>
</dbReference>
<keyword evidence="4 7" id="KW-0560">Oxidoreductase</keyword>
<evidence type="ECO:0000256" key="7">
    <source>
        <dbReference type="PIRNR" id="PIRNR000124"/>
    </source>
</evidence>
<comment type="caution">
    <text evidence="9">The sequence shown here is derived from an EMBL/GenBank/DDBJ whole genome shotgun (WGS) entry which is preliminary data.</text>
</comment>
<evidence type="ECO:0000256" key="6">
    <source>
        <dbReference type="ARBA" id="ARBA00047473"/>
    </source>
</evidence>
<gene>
    <name evidence="9" type="ORF">ACFOGI_05615</name>
</gene>
<evidence type="ECO:0000313" key="10">
    <source>
        <dbReference type="Proteomes" id="UP001595279"/>
    </source>
</evidence>
<dbReference type="InterPro" id="IPR017476">
    <property type="entry name" value="UDP-Glc/GDP-Man"/>
</dbReference>
<dbReference type="SUPFAM" id="SSF48179">
    <property type="entry name" value="6-phosphogluconate dehydrogenase C-terminal domain-like"/>
    <property type="match status" value="1"/>
</dbReference>
<evidence type="ECO:0000313" key="9">
    <source>
        <dbReference type="EMBL" id="MFC3039722.1"/>
    </source>
</evidence>
<evidence type="ECO:0000256" key="4">
    <source>
        <dbReference type="ARBA" id="ARBA00023002"/>
    </source>
</evidence>
<dbReference type="RefSeq" id="WP_390269719.1">
    <property type="nucleotide sequence ID" value="NZ_JBHRSA010000022.1"/>
</dbReference>
<dbReference type="InterPro" id="IPR036291">
    <property type="entry name" value="NAD(P)-bd_dom_sf"/>
</dbReference>
<dbReference type="PIRSF" id="PIRSF000124">
    <property type="entry name" value="UDPglc_GDPman_dh"/>
    <property type="match status" value="1"/>
</dbReference>
<keyword evidence="5 7" id="KW-0520">NAD</keyword>
<dbReference type="SMART" id="SM00984">
    <property type="entry name" value="UDPG_MGDP_dh_C"/>
    <property type="match status" value="1"/>
</dbReference>
<keyword evidence="10" id="KW-1185">Reference proteome</keyword>
<evidence type="ECO:0000256" key="2">
    <source>
        <dbReference type="ARBA" id="ARBA00006601"/>
    </source>
</evidence>
<dbReference type="InterPro" id="IPR028357">
    <property type="entry name" value="UDPglc_DH_bac"/>
</dbReference>
<protein>
    <recommendedName>
        <fullName evidence="3 7">UDP-glucose 6-dehydrogenase</fullName>
        <ecNumber evidence="3 7">1.1.1.22</ecNumber>
    </recommendedName>
</protein>
<dbReference type="InterPro" id="IPR036220">
    <property type="entry name" value="UDP-Glc/GDP-Man_DH_C_sf"/>
</dbReference>
<dbReference type="InterPro" id="IPR001732">
    <property type="entry name" value="UDP-Glc/GDP-Man_DH_N"/>
</dbReference>
<dbReference type="InterPro" id="IPR008927">
    <property type="entry name" value="6-PGluconate_DH-like_C_sf"/>
</dbReference>
<dbReference type="EMBL" id="JBHRSA010000022">
    <property type="protein sequence ID" value="MFC3039722.1"/>
    <property type="molecule type" value="Genomic_DNA"/>
</dbReference>
<dbReference type="PANTHER" id="PTHR43750:SF4">
    <property type="entry name" value="UDP-GLUCOSE 6-DEHYDROGENASE YWQF"/>
    <property type="match status" value="1"/>
</dbReference>
<comment type="catalytic activity">
    <reaction evidence="6 7">
        <text>UDP-alpha-D-glucose + 2 NAD(+) + H2O = UDP-alpha-D-glucuronate + 2 NADH + 3 H(+)</text>
        <dbReference type="Rhea" id="RHEA:23596"/>
        <dbReference type="ChEBI" id="CHEBI:15377"/>
        <dbReference type="ChEBI" id="CHEBI:15378"/>
        <dbReference type="ChEBI" id="CHEBI:57540"/>
        <dbReference type="ChEBI" id="CHEBI:57945"/>
        <dbReference type="ChEBI" id="CHEBI:58052"/>
        <dbReference type="ChEBI" id="CHEBI:58885"/>
        <dbReference type="EC" id="1.1.1.22"/>
    </reaction>
</comment>
<dbReference type="Pfam" id="PF03721">
    <property type="entry name" value="UDPG_MGDP_dh_N"/>
    <property type="match status" value="1"/>
</dbReference>
<dbReference type="EC" id="1.1.1.22" evidence="3 7"/>